<dbReference type="InterPro" id="IPR046368">
    <property type="entry name" value="Tag1"/>
</dbReference>
<dbReference type="EMBL" id="KZ559172">
    <property type="protein sequence ID" value="PLB34804.1"/>
    <property type="molecule type" value="Genomic_DNA"/>
</dbReference>
<dbReference type="GeneID" id="36525153"/>
<organism evidence="2 3">
    <name type="scientific">Aspergillus candidus</name>
    <dbReference type="NCBI Taxonomy" id="41067"/>
    <lineage>
        <taxon>Eukaryota</taxon>
        <taxon>Fungi</taxon>
        <taxon>Dikarya</taxon>
        <taxon>Ascomycota</taxon>
        <taxon>Pezizomycotina</taxon>
        <taxon>Eurotiomycetes</taxon>
        <taxon>Eurotiomycetidae</taxon>
        <taxon>Eurotiales</taxon>
        <taxon>Aspergillaceae</taxon>
        <taxon>Aspergillus</taxon>
        <taxon>Aspergillus subgen. Circumdati</taxon>
    </lineage>
</organism>
<sequence>METAHHLRDKAAKYTLGLHRGPLAPPNATGDDLEALEQVETAKTITLEKIQRTPTQKLARHWKRFWCCYLFWNVIFLAIFLPIFFLICIPAISQRVLNDSDLVLVNAQVMQPRPDSIMLSLQSALKLPIGVPVRIEPISLELFNRRNPGNNTWATAYLPSAIVHGNTTMGVTNQLTPLDAKQWMDYVKSVVFEKHAPLSVRGGTNSFLGKLKSYVVMDKDIEQNTLDEFAGFAIKDTTLILPPKEDGTNLVANATLPNPSVLTLEIGDTILDLKSGDLVLGNATIDNLVLKPGNHSNPVHGILDLKTMISNLGPILKEQAPNLKNGVLSLKTVGKLVTYEGVKVPYYTDVMKSLVLTADVPVGALLGNTLKGLIGPNGSLKDLIGKEGKDGKGASGKLSELLGRSLDDVFSPEKLRKRDSNGKDWVDELVEGGPLRDRLVRTLERFA</sequence>
<gene>
    <name evidence="2" type="ORF">BDW47DRAFT_134014</name>
</gene>
<dbReference type="AlphaFoldDB" id="A0A2I2F2D3"/>
<dbReference type="RefSeq" id="XP_024668816.1">
    <property type="nucleotide sequence ID" value="XM_024817993.1"/>
</dbReference>
<dbReference type="InterPro" id="IPR022185">
    <property type="entry name" value="DUF3712"/>
</dbReference>
<dbReference type="PANTHER" id="PTHR35895:SF2">
    <property type="match status" value="1"/>
</dbReference>
<protein>
    <submittedName>
        <fullName evidence="2">Uncharacterized protein</fullName>
    </submittedName>
</protein>
<dbReference type="OrthoDB" id="10039566at2759"/>
<dbReference type="Proteomes" id="UP000234585">
    <property type="component" value="Unassembled WGS sequence"/>
</dbReference>
<accession>A0A2I2F2D3</accession>
<keyword evidence="1" id="KW-0812">Transmembrane</keyword>
<keyword evidence="1" id="KW-1133">Transmembrane helix</keyword>
<evidence type="ECO:0000313" key="2">
    <source>
        <dbReference type="EMBL" id="PLB34804.1"/>
    </source>
</evidence>
<feature type="transmembrane region" description="Helical" evidence="1">
    <location>
        <begin position="66"/>
        <end position="92"/>
    </location>
</feature>
<dbReference type="PANTHER" id="PTHR35895">
    <property type="entry name" value="CHROMOSOME 16, WHOLE GENOME SHOTGUN SEQUENCE"/>
    <property type="match status" value="1"/>
</dbReference>
<dbReference type="GO" id="GO:0000329">
    <property type="term" value="C:fungal-type vacuole membrane"/>
    <property type="evidence" value="ECO:0007669"/>
    <property type="project" value="InterPro"/>
</dbReference>
<dbReference type="STRING" id="41067.A0A2I2F2D3"/>
<keyword evidence="3" id="KW-1185">Reference proteome</keyword>
<proteinExistence type="predicted"/>
<dbReference type="Pfam" id="PF12505">
    <property type="entry name" value="DUF3712"/>
    <property type="match status" value="1"/>
</dbReference>
<name>A0A2I2F2D3_ASPCN</name>
<evidence type="ECO:0000313" key="3">
    <source>
        <dbReference type="Proteomes" id="UP000234585"/>
    </source>
</evidence>
<keyword evidence="1" id="KW-0472">Membrane</keyword>
<evidence type="ECO:0000256" key="1">
    <source>
        <dbReference type="SAM" id="Phobius"/>
    </source>
</evidence>
<reference evidence="2 3" key="1">
    <citation type="submission" date="2017-12" db="EMBL/GenBank/DDBJ databases">
        <authorList>
            <consortium name="DOE Joint Genome Institute"/>
            <person name="Haridas S."/>
            <person name="Kjaerbolling I."/>
            <person name="Vesth T.C."/>
            <person name="Frisvad J.C."/>
            <person name="Nybo J.L."/>
            <person name="Theobald S."/>
            <person name="Kuo A."/>
            <person name="Bowyer P."/>
            <person name="Matsuda Y."/>
            <person name="Mondo S."/>
            <person name="Lyhne E.K."/>
            <person name="Kogle M.E."/>
            <person name="Clum A."/>
            <person name="Lipzen A."/>
            <person name="Salamov A."/>
            <person name="Ngan C.Y."/>
            <person name="Daum C."/>
            <person name="Chiniquy J."/>
            <person name="Barry K."/>
            <person name="LaButti K."/>
            <person name="Simmons B.A."/>
            <person name="Magnuson J.K."/>
            <person name="Mortensen U.H."/>
            <person name="Larsen T.O."/>
            <person name="Grigoriev I.V."/>
            <person name="Baker S.E."/>
            <person name="Andersen M.R."/>
            <person name="Nordberg H.P."/>
            <person name="Cantor M.N."/>
            <person name="Hua S.X."/>
        </authorList>
    </citation>
    <scope>NUCLEOTIDE SEQUENCE [LARGE SCALE GENOMIC DNA]</scope>
    <source>
        <strain evidence="2 3">CBS 102.13</strain>
    </source>
</reference>